<dbReference type="PROSITE" id="PS51409">
    <property type="entry name" value="ARGINASE_2"/>
    <property type="match status" value="1"/>
</dbReference>
<dbReference type="EMBL" id="BMAQ01000048">
    <property type="protein sequence ID" value="GFR39476.1"/>
    <property type="molecule type" value="Genomic_DNA"/>
</dbReference>
<reference evidence="2" key="1">
    <citation type="submission" date="2020-08" db="EMBL/GenBank/DDBJ databases">
        <authorList>
            <person name="Uke A."/>
            <person name="Chhe C."/>
            <person name="Baramee S."/>
            <person name="Kosugi A."/>
        </authorList>
    </citation>
    <scope>NUCLEOTIDE SEQUENCE</scope>
    <source>
        <strain evidence="2">DA-C8</strain>
    </source>
</reference>
<dbReference type="GO" id="GO:0046872">
    <property type="term" value="F:metal ion binding"/>
    <property type="evidence" value="ECO:0007669"/>
    <property type="project" value="InterPro"/>
</dbReference>
<reference evidence="2" key="2">
    <citation type="journal article" date="2021" name="Data Brief">
        <title>Draft genome sequence data of the facultative, thermophilic, xylanolytic bacterium Paenibacillus sp. strain DA-C8.</title>
        <authorList>
            <person name="Chhe C."/>
            <person name="Uke A."/>
            <person name="Baramee S."/>
            <person name="Ungkulpasvich U."/>
            <person name="Tachaapaikoon C."/>
            <person name="Pason P."/>
            <person name="Waeonukul R."/>
            <person name="Ratanakhanokchai K."/>
            <person name="Kosugi A."/>
        </authorList>
    </citation>
    <scope>NUCLEOTIDE SEQUENCE</scope>
    <source>
        <strain evidence="2">DA-C8</strain>
    </source>
</reference>
<dbReference type="RefSeq" id="WP_200967667.1">
    <property type="nucleotide sequence ID" value="NZ_BMAQ01000048.1"/>
</dbReference>
<name>A0A916QEU8_9BACL</name>
<dbReference type="InterPro" id="IPR006035">
    <property type="entry name" value="Ureohydrolase"/>
</dbReference>
<comment type="caution">
    <text evidence="2">The sequence shown here is derived from an EMBL/GenBank/DDBJ whole genome shotgun (WGS) entry which is preliminary data.</text>
</comment>
<dbReference type="Gene3D" id="3.40.800.10">
    <property type="entry name" value="Ureohydrolase domain"/>
    <property type="match status" value="1"/>
</dbReference>
<dbReference type="Pfam" id="PF00491">
    <property type="entry name" value="Arginase"/>
    <property type="match status" value="1"/>
</dbReference>
<keyword evidence="3" id="KW-1185">Reference proteome</keyword>
<organism evidence="2 3">
    <name type="scientific">Insulibacter thermoxylanivorax</name>
    <dbReference type="NCBI Taxonomy" id="2749268"/>
    <lineage>
        <taxon>Bacteria</taxon>
        <taxon>Bacillati</taxon>
        <taxon>Bacillota</taxon>
        <taxon>Bacilli</taxon>
        <taxon>Bacillales</taxon>
        <taxon>Paenibacillaceae</taxon>
        <taxon>Insulibacter</taxon>
    </lineage>
</organism>
<dbReference type="PANTHER" id="PTHR11358:SF41">
    <property type="entry name" value="ARGINASE"/>
    <property type="match status" value="1"/>
</dbReference>
<proteinExistence type="inferred from homology"/>
<sequence>MSKVTVLNFDHALRPQNYWQQPAVEWIDLTDLNRTNGYCAMESLEMIRRRLQGRKNRGVTLIGRGSYHYVSYVLISEIKRPFTLLLFDHHPDMMEAPGPDHISCGSWVLQAMQDLPNLRKVILIGAADRWAEEIPLSFRNRVKVYPESVLQEGLDGRELAEEIRTDLVYISVDKDVLDRREAVTDWDQGSMAVQQVIDLCETATEDHQVIGGDLCGEQPVSPVLACQPASRQGILLNERANIRIAKAILHRMKQQSASKVS</sequence>
<dbReference type="GO" id="GO:0033389">
    <property type="term" value="P:putrescine biosynthetic process from arginine, via agmatine"/>
    <property type="evidence" value="ECO:0007669"/>
    <property type="project" value="TreeGrafter"/>
</dbReference>
<dbReference type="InterPro" id="IPR023696">
    <property type="entry name" value="Ureohydrolase_dom_sf"/>
</dbReference>
<dbReference type="AlphaFoldDB" id="A0A916QEU8"/>
<dbReference type="Proteomes" id="UP000654993">
    <property type="component" value="Unassembled WGS sequence"/>
</dbReference>
<evidence type="ECO:0000313" key="2">
    <source>
        <dbReference type="EMBL" id="GFR39476.1"/>
    </source>
</evidence>
<gene>
    <name evidence="2" type="ORF">PRECH8_27720</name>
</gene>
<accession>A0A916QEU8</accession>
<dbReference type="PANTHER" id="PTHR11358">
    <property type="entry name" value="ARGINASE/AGMATINASE"/>
    <property type="match status" value="1"/>
</dbReference>
<evidence type="ECO:0000256" key="1">
    <source>
        <dbReference type="PROSITE-ProRule" id="PRU00742"/>
    </source>
</evidence>
<dbReference type="SUPFAM" id="SSF52768">
    <property type="entry name" value="Arginase/deacetylase"/>
    <property type="match status" value="1"/>
</dbReference>
<protein>
    <submittedName>
        <fullName evidence="2">Arginase</fullName>
    </submittedName>
</protein>
<dbReference type="GO" id="GO:0008783">
    <property type="term" value="F:agmatinase activity"/>
    <property type="evidence" value="ECO:0007669"/>
    <property type="project" value="TreeGrafter"/>
</dbReference>
<comment type="similarity">
    <text evidence="1">Belongs to the arginase family.</text>
</comment>
<evidence type="ECO:0000313" key="3">
    <source>
        <dbReference type="Proteomes" id="UP000654993"/>
    </source>
</evidence>